<accession>A0A1G4EFQ1</accession>
<organism evidence="2 3">
    <name type="scientific">Plasmodium vivax</name>
    <name type="common">malaria parasite P. vivax</name>
    <dbReference type="NCBI Taxonomy" id="5855"/>
    <lineage>
        <taxon>Eukaryota</taxon>
        <taxon>Sar</taxon>
        <taxon>Alveolata</taxon>
        <taxon>Apicomplexa</taxon>
        <taxon>Aconoidasida</taxon>
        <taxon>Haemosporida</taxon>
        <taxon>Plasmodiidae</taxon>
        <taxon>Plasmodium</taxon>
        <taxon>Plasmodium (Plasmodium)</taxon>
    </lineage>
</organism>
<keyword evidence="1" id="KW-0812">Transmembrane</keyword>
<evidence type="ECO:0000256" key="1">
    <source>
        <dbReference type="SAM" id="Phobius"/>
    </source>
</evidence>
<protein>
    <submittedName>
        <fullName evidence="2">VIR protein</fullName>
    </submittedName>
</protein>
<dbReference type="AlphaFoldDB" id="A0A1G4EFQ1"/>
<proteinExistence type="predicted"/>
<name>A0A1G4EFQ1_PLAVI</name>
<dbReference type="Pfam" id="PF05795">
    <property type="entry name" value="Plasmodium_Vir"/>
    <property type="match status" value="1"/>
</dbReference>
<dbReference type="VEuPathDB" id="PlasmoDB:PVP01_0001410"/>
<reference evidence="2 3" key="1">
    <citation type="submission" date="2016-07" db="EMBL/GenBank/DDBJ databases">
        <authorList>
            <consortium name="Pathogen Informatics"/>
        </authorList>
    </citation>
    <scope>NUCLEOTIDE SEQUENCE [LARGE SCALE GENOMIC DNA]</scope>
</reference>
<dbReference type="VEuPathDB" id="PlasmoDB:PVW1_100010100"/>
<sequence length="248" mass="29408">MDTADEDSKHNYVDKFHKCKDNFDSVTSSYDRDDTPKCNYIRSLFSDNSEFVFTCQKIVKYLKHITSSTYERNLNENCAYLNYKLNNEIQNIRKDVEDTSQIYNDVIKGFKDYFDSEIKKCMKSMKHINRNELMELKKLVVLHENFNKFLNKEHITGDEHCNYGTKCVNSYLSYIDDCYYDYDRTFCILLEKFKEDYNNEAEQVINCKEVLRVLPPIKKGSKATSIMVPMFFTALTLISVVFMLYKVK</sequence>
<evidence type="ECO:0000313" key="2">
    <source>
        <dbReference type="EMBL" id="SCA83617.1"/>
    </source>
</evidence>
<evidence type="ECO:0000313" key="3">
    <source>
        <dbReference type="Proteomes" id="UP000196402"/>
    </source>
</evidence>
<dbReference type="Proteomes" id="UP000196402">
    <property type="component" value="Unassembled WGS sequence"/>
</dbReference>
<dbReference type="VEuPathDB" id="PlasmoDB:PVPAM_000031800"/>
<dbReference type="EMBL" id="FLYH01000177">
    <property type="protein sequence ID" value="SCA83617.1"/>
    <property type="molecule type" value="Genomic_DNA"/>
</dbReference>
<gene>
    <name evidence="2" type="ORF">PVT01_000066400</name>
</gene>
<keyword evidence="1" id="KW-0472">Membrane</keyword>
<dbReference type="InterPro" id="IPR008780">
    <property type="entry name" value="Plasmodium_Vir"/>
</dbReference>
<feature type="transmembrane region" description="Helical" evidence="1">
    <location>
        <begin position="226"/>
        <end position="245"/>
    </location>
</feature>
<keyword evidence="1" id="KW-1133">Transmembrane helix</keyword>